<dbReference type="InterPro" id="IPR051610">
    <property type="entry name" value="GPI/OXD"/>
</dbReference>
<feature type="non-terminal residue" evidence="3">
    <location>
        <position position="183"/>
    </location>
</feature>
<reference evidence="3" key="1">
    <citation type="submission" date="2018-05" db="EMBL/GenBank/DDBJ databases">
        <authorList>
            <person name="Lanie J.A."/>
            <person name="Ng W.-L."/>
            <person name="Kazmierczak K.M."/>
            <person name="Andrzejewski T.M."/>
            <person name="Davidsen T.M."/>
            <person name="Wayne K.J."/>
            <person name="Tettelin H."/>
            <person name="Glass J.I."/>
            <person name="Rusch D."/>
            <person name="Podicherti R."/>
            <person name="Tsui H.-C.T."/>
            <person name="Winkler M.E."/>
        </authorList>
    </citation>
    <scope>NUCLEOTIDE SEQUENCE</scope>
</reference>
<dbReference type="AlphaFoldDB" id="A0A381ZT51"/>
<dbReference type="EMBL" id="UINC01022515">
    <property type="protein sequence ID" value="SVA92294.1"/>
    <property type="molecule type" value="Genomic_DNA"/>
</dbReference>
<organism evidence="3">
    <name type="scientific">marine metagenome</name>
    <dbReference type="NCBI Taxonomy" id="408172"/>
    <lineage>
        <taxon>unclassified sequences</taxon>
        <taxon>metagenomes</taxon>
        <taxon>ecological metagenomes</taxon>
    </lineage>
</organism>
<gene>
    <name evidence="3" type="ORF">METZ01_LOCUS145148</name>
</gene>
<dbReference type="Gene3D" id="2.60.120.10">
    <property type="entry name" value="Jelly Rolls"/>
    <property type="match status" value="1"/>
</dbReference>
<dbReference type="PANTHER" id="PTHR35848:SF6">
    <property type="entry name" value="CUPIN TYPE-2 DOMAIN-CONTAINING PROTEIN"/>
    <property type="match status" value="1"/>
</dbReference>
<dbReference type="GO" id="GO:0046872">
    <property type="term" value="F:metal ion binding"/>
    <property type="evidence" value="ECO:0007669"/>
    <property type="project" value="UniProtKB-KW"/>
</dbReference>
<evidence type="ECO:0000259" key="2">
    <source>
        <dbReference type="Pfam" id="PF07883"/>
    </source>
</evidence>
<sequence>MFSGHLEKSPAGAGHTFTDSLMILLDGSMVPSLVAQGVSTVGLSALFVGGGKLCPLNRLNQTAESLESNTIEPFTGMRHDMEQSFVQHLDEYPWETNDQRPGRRWKLLVDSDRTPSNGLSLGVLEFAPGAELPAHTHAPREAYFILEGEGMLLLGDETKKVRPGTVAYLQPDHVHGIRNIGTE</sequence>
<protein>
    <recommendedName>
        <fullName evidence="2">Cupin type-2 domain-containing protein</fullName>
    </recommendedName>
</protein>
<dbReference type="PANTHER" id="PTHR35848">
    <property type="entry name" value="OXALATE-BINDING PROTEIN"/>
    <property type="match status" value="1"/>
</dbReference>
<dbReference type="Pfam" id="PF07883">
    <property type="entry name" value="Cupin_2"/>
    <property type="match status" value="1"/>
</dbReference>
<dbReference type="SUPFAM" id="SSF51182">
    <property type="entry name" value="RmlC-like cupins"/>
    <property type="match status" value="1"/>
</dbReference>
<keyword evidence="1" id="KW-0479">Metal-binding</keyword>
<dbReference type="InterPro" id="IPR014710">
    <property type="entry name" value="RmlC-like_jellyroll"/>
</dbReference>
<accession>A0A381ZT51</accession>
<dbReference type="InterPro" id="IPR011051">
    <property type="entry name" value="RmlC_Cupin_sf"/>
</dbReference>
<proteinExistence type="predicted"/>
<dbReference type="InterPro" id="IPR013096">
    <property type="entry name" value="Cupin_2"/>
</dbReference>
<name>A0A381ZT51_9ZZZZ</name>
<feature type="domain" description="Cupin type-2" evidence="2">
    <location>
        <begin position="123"/>
        <end position="183"/>
    </location>
</feature>
<evidence type="ECO:0000256" key="1">
    <source>
        <dbReference type="ARBA" id="ARBA00022723"/>
    </source>
</evidence>
<evidence type="ECO:0000313" key="3">
    <source>
        <dbReference type="EMBL" id="SVA92294.1"/>
    </source>
</evidence>